<comment type="caution">
    <text evidence="1">The sequence shown here is derived from an EMBL/GenBank/DDBJ whole genome shotgun (WGS) entry which is preliminary data.</text>
</comment>
<organism evidence="1 2">
    <name type="scientific">Pocillopora damicornis</name>
    <name type="common">Cauliflower coral</name>
    <name type="synonym">Millepora damicornis</name>
    <dbReference type="NCBI Taxonomy" id="46731"/>
    <lineage>
        <taxon>Eukaryota</taxon>
        <taxon>Metazoa</taxon>
        <taxon>Cnidaria</taxon>
        <taxon>Anthozoa</taxon>
        <taxon>Hexacorallia</taxon>
        <taxon>Scleractinia</taxon>
        <taxon>Astrocoeniina</taxon>
        <taxon>Pocilloporidae</taxon>
        <taxon>Pocillopora</taxon>
    </lineage>
</organism>
<evidence type="ECO:0000313" key="1">
    <source>
        <dbReference type="EMBL" id="RMX53304.1"/>
    </source>
</evidence>
<sequence length="108" mass="12092">MSKMSCPIQERARHKNAAEGQHVNLMRYEFGVLASYGVLPAQDLAMKSYQSGCTDAVPYLLFRNKTVNHEGREGQSTRGKFSQATATFDVRTAQFENSVLEAYGLVFH</sequence>
<accession>A0A3M6UIF1</accession>
<name>A0A3M6UIF1_POCDA</name>
<keyword evidence="2" id="KW-1185">Reference proteome</keyword>
<proteinExistence type="predicted"/>
<gene>
    <name evidence="1" type="ORF">pdam_00022795</name>
</gene>
<dbReference type="Proteomes" id="UP000275408">
    <property type="component" value="Unassembled WGS sequence"/>
</dbReference>
<reference evidence="1 2" key="1">
    <citation type="journal article" date="2018" name="Sci. Rep.">
        <title>Comparative analysis of the Pocillopora damicornis genome highlights role of immune system in coral evolution.</title>
        <authorList>
            <person name="Cunning R."/>
            <person name="Bay R.A."/>
            <person name="Gillette P."/>
            <person name="Baker A.C."/>
            <person name="Traylor-Knowles N."/>
        </authorList>
    </citation>
    <scope>NUCLEOTIDE SEQUENCE [LARGE SCALE GENOMIC DNA]</scope>
    <source>
        <strain evidence="1">RSMAS</strain>
        <tissue evidence="1">Whole animal</tissue>
    </source>
</reference>
<dbReference type="AlphaFoldDB" id="A0A3M6UIF1"/>
<dbReference type="EMBL" id="RCHS01001477">
    <property type="protein sequence ID" value="RMX53304.1"/>
    <property type="molecule type" value="Genomic_DNA"/>
</dbReference>
<evidence type="ECO:0000313" key="2">
    <source>
        <dbReference type="Proteomes" id="UP000275408"/>
    </source>
</evidence>
<protein>
    <submittedName>
        <fullName evidence="1">Uncharacterized protein</fullName>
    </submittedName>
</protein>